<accession>A0A6D2KZR9</accession>
<name>A0A6D2KZR9_9BRAS</name>
<dbReference type="EMBL" id="CACVBM020001578">
    <property type="protein sequence ID" value="CAA7054497.1"/>
    <property type="molecule type" value="Genomic_DNA"/>
</dbReference>
<proteinExistence type="predicted"/>
<feature type="compositionally biased region" description="Basic and acidic residues" evidence="1">
    <location>
        <begin position="160"/>
        <end position="180"/>
    </location>
</feature>
<dbReference type="Proteomes" id="UP000467841">
    <property type="component" value="Unassembled WGS sequence"/>
</dbReference>
<feature type="compositionally biased region" description="Polar residues" evidence="1">
    <location>
        <begin position="206"/>
        <end position="216"/>
    </location>
</feature>
<feature type="region of interest" description="Disordered" evidence="1">
    <location>
        <begin position="61"/>
        <end position="216"/>
    </location>
</feature>
<organism evidence="2 3">
    <name type="scientific">Microthlaspi erraticum</name>
    <dbReference type="NCBI Taxonomy" id="1685480"/>
    <lineage>
        <taxon>Eukaryota</taxon>
        <taxon>Viridiplantae</taxon>
        <taxon>Streptophyta</taxon>
        <taxon>Embryophyta</taxon>
        <taxon>Tracheophyta</taxon>
        <taxon>Spermatophyta</taxon>
        <taxon>Magnoliopsida</taxon>
        <taxon>eudicotyledons</taxon>
        <taxon>Gunneridae</taxon>
        <taxon>Pentapetalae</taxon>
        <taxon>rosids</taxon>
        <taxon>malvids</taxon>
        <taxon>Brassicales</taxon>
        <taxon>Brassicaceae</taxon>
        <taxon>Coluteocarpeae</taxon>
        <taxon>Microthlaspi</taxon>
    </lineage>
</organism>
<evidence type="ECO:0000256" key="1">
    <source>
        <dbReference type="SAM" id="MobiDB-lite"/>
    </source>
</evidence>
<keyword evidence="3" id="KW-1185">Reference proteome</keyword>
<reference evidence="2" key="1">
    <citation type="submission" date="2020-01" db="EMBL/GenBank/DDBJ databases">
        <authorList>
            <person name="Mishra B."/>
        </authorList>
    </citation>
    <scope>NUCLEOTIDE SEQUENCE [LARGE SCALE GENOMIC DNA]</scope>
</reference>
<evidence type="ECO:0000313" key="3">
    <source>
        <dbReference type="Proteomes" id="UP000467841"/>
    </source>
</evidence>
<protein>
    <submittedName>
        <fullName evidence="2">Uncharacterized protein</fullName>
    </submittedName>
</protein>
<evidence type="ECO:0000313" key="2">
    <source>
        <dbReference type="EMBL" id="CAA7054497.1"/>
    </source>
</evidence>
<comment type="caution">
    <text evidence="2">The sequence shown here is derived from an EMBL/GenBank/DDBJ whole genome shotgun (WGS) entry which is preliminary data.</text>
</comment>
<dbReference type="AlphaFoldDB" id="A0A6D2KZR9"/>
<sequence>MSKKDYLGKDLDGLRSVHDSQFQGWFVPKRAEKWEIQVPKDNEDWSRRLKPRIGVQTVRNGRPRNIRTTIGQCPDTPSIPPERMAKLTYRSGKHRPAVDPFIVPHHRPRTTAPGEKEGNASRPCGTTRATRTTHPSDQEGLVPRPAESLDQYHPSGRTRRTNEKSLGHDRPDPADSRSSPDSRPNVPTDRPNGPVDPKPFLKPVSHISSPITLPTY</sequence>
<gene>
    <name evidence="2" type="ORF">MERR_LOCUS41733</name>
</gene>